<dbReference type="EMBL" id="BGZK01001520">
    <property type="protein sequence ID" value="GBP81607.1"/>
    <property type="molecule type" value="Genomic_DNA"/>
</dbReference>
<organism evidence="1 2">
    <name type="scientific">Eumeta variegata</name>
    <name type="common">Bagworm moth</name>
    <name type="synonym">Eumeta japonica</name>
    <dbReference type="NCBI Taxonomy" id="151549"/>
    <lineage>
        <taxon>Eukaryota</taxon>
        <taxon>Metazoa</taxon>
        <taxon>Ecdysozoa</taxon>
        <taxon>Arthropoda</taxon>
        <taxon>Hexapoda</taxon>
        <taxon>Insecta</taxon>
        <taxon>Pterygota</taxon>
        <taxon>Neoptera</taxon>
        <taxon>Endopterygota</taxon>
        <taxon>Lepidoptera</taxon>
        <taxon>Glossata</taxon>
        <taxon>Ditrysia</taxon>
        <taxon>Tineoidea</taxon>
        <taxon>Psychidae</taxon>
        <taxon>Oiketicinae</taxon>
        <taxon>Eumeta</taxon>
    </lineage>
</organism>
<evidence type="ECO:0000313" key="2">
    <source>
        <dbReference type="Proteomes" id="UP000299102"/>
    </source>
</evidence>
<evidence type="ECO:0000313" key="1">
    <source>
        <dbReference type="EMBL" id="GBP81607.1"/>
    </source>
</evidence>
<protein>
    <recommendedName>
        <fullName evidence="3">General transcription factor II-I repeat domain-containing protein 2A</fullName>
    </recommendedName>
</protein>
<sequence>MMANDIKTTLTERMAGFESFSIALDESTDLSDTAQLAIFIRALNVARELICTLKFGPQHVKGCPIMLEANTKRVDAAAGRATVSINRRTIKQKQGSRGRIEVAAALARAPNAARPDRGRRIKLK</sequence>
<evidence type="ECO:0008006" key="3">
    <source>
        <dbReference type="Google" id="ProtNLM"/>
    </source>
</evidence>
<reference evidence="1 2" key="1">
    <citation type="journal article" date="2019" name="Commun. Biol.">
        <title>The bagworm genome reveals a unique fibroin gene that provides high tensile strength.</title>
        <authorList>
            <person name="Kono N."/>
            <person name="Nakamura H."/>
            <person name="Ohtoshi R."/>
            <person name="Tomita M."/>
            <person name="Numata K."/>
            <person name="Arakawa K."/>
        </authorList>
    </citation>
    <scope>NUCLEOTIDE SEQUENCE [LARGE SCALE GENOMIC DNA]</scope>
</reference>
<name>A0A4C1Z4N4_EUMVA</name>
<comment type="caution">
    <text evidence="1">The sequence shown here is derived from an EMBL/GenBank/DDBJ whole genome shotgun (WGS) entry which is preliminary data.</text>
</comment>
<dbReference type="Proteomes" id="UP000299102">
    <property type="component" value="Unassembled WGS sequence"/>
</dbReference>
<proteinExistence type="predicted"/>
<dbReference type="OrthoDB" id="10063846at2759"/>
<keyword evidence="2" id="KW-1185">Reference proteome</keyword>
<gene>
    <name evidence="1" type="ORF">EVAR_21237_1</name>
</gene>
<accession>A0A4C1Z4N4</accession>
<dbReference type="AlphaFoldDB" id="A0A4C1Z4N4"/>